<dbReference type="Pfam" id="PF16064">
    <property type="entry name" value="DUF4806"/>
    <property type="match status" value="1"/>
</dbReference>
<accession>A0A1B0GMW4</accession>
<sequence length="210" mass="23904">MKEAFEKLLAENKEMKESFEKMSDKQGRVNVQLNLLNKYIEGTKKYFPIQSMEDLMELEQKMENPGTKAAVETELRRQLKKGDENFLGKIASLEVIDKVNVTGRGKRENLFDFHIFKYSAEVMGLNRSQLRNQVEKQQAKRRQRLRRAQKIASPSSSTQIENTTPTATIGSEIAANPSTIQILDMVSMNTVGSVDSASFETAAYEEYPQI</sequence>
<evidence type="ECO:0000256" key="1">
    <source>
        <dbReference type="SAM" id="MobiDB-lite"/>
    </source>
</evidence>
<name>A0A1B0GMW4_PHLPP</name>
<dbReference type="Proteomes" id="UP000092462">
    <property type="component" value="Unassembled WGS sequence"/>
</dbReference>
<dbReference type="EMBL" id="AJVK01012755">
    <property type="status" value="NOT_ANNOTATED_CDS"/>
    <property type="molecule type" value="Genomic_DNA"/>
</dbReference>
<dbReference type="VEuPathDB" id="VectorBase:PPAPM1_012340"/>
<proteinExistence type="predicted"/>
<keyword evidence="3" id="KW-1185">Reference proteome</keyword>
<organism evidence="2 3">
    <name type="scientific">Phlebotomus papatasi</name>
    <name type="common">Sandfly</name>
    <dbReference type="NCBI Taxonomy" id="29031"/>
    <lineage>
        <taxon>Eukaryota</taxon>
        <taxon>Metazoa</taxon>
        <taxon>Ecdysozoa</taxon>
        <taxon>Arthropoda</taxon>
        <taxon>Hexapoda</taxon>
        <taxon>Insecta</taxon>
        <taxon>Pterygota</taxon>
        <taxon>Neoptera</taxon>
        <taxon>Endopterygota</taxon>
        <taxon>Diptera</taxon>
        <taxon>Nematocera</taxon>
        <taxon>Psychodoidea</taxon>
        <taxon>Psychodidae</taxon>
        <taxon>Phlebotomus</taxon>
        <taxon>Phlebotomus</taxon>
    </lineage>
</organism>
<evidence type="ECO:0000313" key="3">
    <source>
        <dbReference type="Proteomes" id="UP000092462"/>
    </source>
</evidence>
<protein>
    <submittedName>
        <fullName evidence="2">Uncharacterized protein</fullName>
    </submittedName>
</protein>
<reference evidence="2" key="1">
    <citation type="submission" date="2022-08" db="UniProtKB">
        <authorList>
            <consortium name="EnsemblMetazoa"/>
        </authorList>
    </citation>
    <scope>IDENTIFICATION</scope>
    <source>
        <strain evidence="2">Israel</strain>
    </source>
</reference>
<dbReference type="VEuPathDB" id="VectorBase:PPAI004013"/>
<feature type="region of interest" description="Disordered" evidence="1">
    <location>
        <begin position="146"/>
        <end position="166"/>
    </location>
</feature>
<evidence type="ECO:0000313" key="2">
    <source>
        <dbReference type="EnsemblMetazoa" id="PPAI004013-PA"/>
    </source>
</evidence>
<dbReference type="AlphaFoldDB" id="A0A1B0GMW4"/>
<dbReference type="InterPro" id="IPR032071">
    <property type="entry name" value="DUF4806"/>
</dbReference>
<feature type="compositionally biased region" description="Polar residues" evidence="1">
    <location>
        <begin position="153"/>
        <end position="166"/>
    </location>
</feature>
<dbReference type="EnsemblMetazoa" id="PPAI004013-RA">
    <property type="protein sequence ID" value="PPAI004013-PA"/>
    <property type="gene ID" value="PPAI004013"/>
</dbReference>